<protein>
    <submittedName>
        <fullName evidence="2">Uncharacterized protein</fullName>
    </submittedName>
</protein>
<keyword evidence="3" id="KW-1185">Reference proteome</keyword>
<organism evidence="2 3">
    <name type="scientific">Thermococcus indicus</name>
    <dbReference type="NCBI Taxonomy" id="2586643"/>
    <lineage>
        <taxon>Archaea</taxon>
        <taxon>Methanobacteriati</taxon>
        <taxon>Methanobacteriota</taxon>
        <taxon>Thermococci</taxon>
        <taxon>Thermococcales</taxon>
        <taxon>Thermococcaceae</taxon>
        <taxon>Thermococcus</taxon>
    </lineage>
</organism>
<accession>A0A4Y5SMH8</accession>
<dbReference type="AlphaFoldDB" id="A0A4Y5SMH8"/>
<dbReference type="Proteomes" id="UP000306007">
    <property type="component" value="Chromosome"/>
</dbReference>
<feature type="region of interest" description="Disordered" evidence="1">
    <location>
        <begin position="40"/>
        <end position="68"/>
    </location>
</feature>
<dbReference type="GeneID" id="40475828"/>
<sequence>MKGKALLLILLLIGGYVYFSGGFQIPDDLSPERVIDTAKNLTNNAGETSTATETPSSNGAESPGTDLAGNVTVMNSGNWTVIRFETSIIDGSLPGALYTLAEKARENGSENIRVEAYFGDEPVIALTVRNGDLDNATFEDIRRPEFMIENDLGLFDVLVHNVALTNDTASVSLEYLAGEDFFWRDYTKMSLAILEAVPWVERVEIVYLGERNVSVSVSSDALLKALSGELSPEEFANAISVREIGSE</sequence>
<evidence type="ECO:0000313" key="3">
    <source>
        <dbReference type="Proteomes" id="UP000306007"/>
    </source>
</evidence>
<dbReference type="RefSeq" id="WP_139681425.1">
    <property type="nucleotide sequence ID" value="NZ_CP040846.1"/>
</dbReference>
<dbReference type="KEGG" id="tic:FH039_11550"/>
<evidence type="ECO:0000313" key="2">
    <source>
        <dbReference type="EMBL" id="QDA32103.1"/>
    </source>
</evidence>
<proteinExistence type="predicted"/>
<gene>
    <name evidence="2" type="ORF">FH039_11550</name>
</gene>
<reference evidence="2 3" key="1">
    <citation type="submission" date="2019-06" db="EMBL/GenBank/DDBJ databases">
        <title>Thermococcus indicus sp. nov., a Fe(III)-reducing hyperthermophilic archaeon isolated from the Onnuri vent field of the Central Indian Ocean ridge.</title>
        <authorList>
            <person name="Lim J.K."/>
            <person name="Kim Y.J."/>
            <person name="Kwon K.K."/>
        </authorList>
    </citation>
    <scope>NUCLEOTIDE SEQUENCE [LARGE SCALE GENOMIC DNA]</scope>
    <source>
        <strain evidence="2 3">IOH1</strain>
    </source>
</reference>
<feature type="compositionally biased region" description="Polar residues" evidence="1">
    <location>
        <begin position="40"/>
        <end position="60"/>
    </location>
</feature>
<dbReference type="OrthoDB" id="102130at2157"/>
<name>A0A4Y5SMH8_9EURY</name>
<dbReference type="EMBL" id="CP040846">
    <property type="protein sequence ID" value="QDA32103.1"/>
    <property type="molecule type" value="Genomic_DNA"/>
</dbReference>
<evidence type="ECO:0000256" key="1">
    <source>
        <dbReference type="SAM" id="MobiDB-lite"/>
    </source>
</evidence>